<organism evidence="1 2">
    <name type="scientific">Hymenobacter volaticus</name>
    <dbReference type="NCBI Taxonomy" id="2932254"/>
    <lineage>
        <taxon>Bacteria</taxon>
        <taxon>Pseudomonadati</taxon>
        <taxon>Bacteroidota</taxon>
        <taxon>Cytophagia</taxon>
        <taxon>Cytophagales</taxon>
        <taxon>Hymenobacteraceae</taxon>
        <taxon>Hymenobacter</taxon>
    </lineage>
</organism>
<protein>
    <recommendedName>
        <fullName evidence="3">Lipocalin-like domain-containing protein</fullName>
    </recommendedName>
</protein>
<reference evidence="1" key="1">
    <citation type="submission" date="2022-04" db="EMBL/GenBank/DDBJ databases">
        <title>Hymenobacter sp. isolated from the air.</title>
        <authorList>
            <person name="Won M."/>
            <person name="Lee C.-M."/>
            <person name="Woen H.-Y."/>
            <person name="Kwon S.-W."/>
        </authorList>
    </citation>
    <scope>NUCLEOTIDE SEQUENCE</scope>
    <source>
        <strain evidence="1">5420S-77</strain>
    </source>
</reference>
<evidence type="ECO:0000313" key="1">
    <source>
        <dbReference type="EMBL" id="UOQ68376.1"/>
    </source>
</evidence>
<proteinExistence type="predicted"/>
<dbReference type="RefSeq" id="WP_245125438.1">
    <property type="nucleotide sequence ID" value="NZ_CP095061.1"/>
</dbReference>
<accession>A0ABY4GBV5</accession>
<dbReference type="EMBL" id="CP095061">
    <property type="protein sequence ID" value="UOQ68376.1"/>
    <property type="molecule type" value="Genomic_DNA"/>
</dbReference>
<keyword evidence="2" id="KW-1185">Reference proteome</keyword>
<name>A0ABY4GBV5_9BACT</name>
<sequence length="98" mass="10811">MRTTPMNLTGHWQKSTDSTCSTKYPATIEFKPNGLYMAQGDAQAQVQPVWDVGNFTVNQDTVQISTYTDAVVAYKASLDADTLTLQDPEGCTVAYQRL</sequence>
<evidence type="ECO:0000313" key="2">
    <source>
        <dbReference type="Proteomes" id="UP000830401"/>
    </source>
</evidence>
<dbReference type="Proteomes" id="UP000830401">
    <property type="component" value="Chromosome"/>
</dbReference>
<evidence type="ECO:0008006" key="3">
    <source>
        <dbReference type="Google" id="ProtNLM"/>
    </source>
</evidence>
<gene>
    <name evidence="1" type="ORF">MUN86_11295</name>
</gene>